<dbReference type="Pfam" id="PF08492">
    <property type="entry name" value="SRP72"/>
    <property type="match status" value="1"/>
</dbReference>
<evidence type="ECO:0000256" key="5">
    <source>
        <dbReference type="ARBA" id="ARBA00023274"/>
    </source>
</evidence>
<dbReference type="GO" id="GO:0008312">
    <property type="term" value="F:7S RNA binding"/>
    <property type="evidence" value="ECO:0007669"/>
    <property type="project" value="InterPro"/>
</dbReference>
<protein>
    <recommendedName>
        <fullName evidence="7">Signal recognition particle SRP72 subunit RNA-binding domain-containing protein</fullName>
    </recommendedName>
</protein>
<accession>A0A9J6B1Z4</accession>
<evidence type="ECO:0000256" key="1">
    <source>
        <dbReference type="ARBA" id="ARBA00004240"/>
    </source>
</evidence>
<dbReference type="EMBL" id="JACXVP010000001">
    <property type="protein sequence ID" value="KAG5630742.1"/>
    <property type="molecule type" value="Genomic_DNA"/>
</dbReference>
<dbReference type="GO" id="GO:0006614">
    <property type="term" value="P:SRP-dependent cotranslational protein targeting to membrane"/>
    <property type="evidence" value="ECO:0007669"/>
    <property type="project" value="InterPro"/>
</dbReference>
<dbReference type="InterPro" id="IPR013699">
    <property type="entry name" value="Signal_recog_part_SRP72_RNA-bd"/>
</dbReference>
<organism evidence="8 9">
    <name type="scientific">Solanum commersonii</name>
    <name type="common">Commerson's wild potato</name>
    <name type="synonym">Commerson's nightshade</name>
    <dbReference type="NCBI Taxonomy" id="4109"/>
    <lineage>
        <taxon>Eukaryota</taxon>
        <taxon>Viridiplantae</taxon>
        <taxon>Streptophyta</taxon>
        <taxon>Embryophyta</taxon>
        <taxon>Tracheophyta</taxon>
        <taxon>Spermatophyta</taxon>
        <taxon>Magnoliopsida</taxon>
        <taxon>eudicotyledons</taxon>
        <taxon>Gunneridae</taxon>
        <taxon>Pentapetalae</taxon>
        <taxon>asterids</taxon>
        <taxon>lamiids</taxon>
        <taxon>Solanales</taxon>
        <taxon>Solanaceae</taxon>
        <taxon>Solanoideae</taxon>
        <taxon>Solaneae</taxon>
        <taxon>Solanum</taxon>
    </lineage>
</organism>
<dbReference type="GO" id="GO:0005783">
    <property type="term" value="C:endoplasmic reticulum"/>
    <property type="evidence" value="ECO:0007669"/>
    <property type="project" value="UniProtKB-SubCell"/>
</dbReference>
<feature type="compositionally biased region" description="Polar residues" evidence="6">
    <location>
        <begin position="128"/>
        <end position="172"/>
    </location>
</feature>
<evidence type="ECO:0000256" key="2">
    <source>
        <dbReference type="ARBA" id="ARBA00004496"/>
    </source>
</evidence>
<keyword evidence="5" id="KW-0687">Ribonucleoprotein</keyword>
<feature type="non-terminal residue" evidence="8">
    <location>
        <position position="195"/>
    </location>
</feature>
<reference evidence="8 9" key="1">
    <citation type="submission" date="2020-09" db="EMBL/GenBank/DDBJ databases">
        <title>De no assembly of potato wild relative species, Solanum commersonii.</title>
        <authorList>
            <person name="Cho K."/>
        </authorList>
    </citation>
    <scope>NUCLEOTIDE SEQUENCE [LARGE SCALE GENOMIC DNA]</scope>
    <source>
        <strain evidence="8">LZ3.2</strain>
        <tissue evidence="8">Leaf</tissue>
    </source>
</reference>
<dbReference type="AlphaFoldDB" id="A0A9J6B1Z4"/>
<comment type="subcellular location">
    <subcellularLocation>
        <location evidence="2">Cytoplasm</location>
    </subcellularLocation>
    <subcellularLocation>
        <location evidence="1">Endoplasmic reticulum</location>
    </subcellularLocation>
</comment>
<feature type="domain" description="Signal recognition particle SRP72 subunit RNA-binding" evidence="7">
    <location>
        <begin position="84"/>
        <end position="118"/>
    </location>
</feature>
<evidence type="ECO:0000313" key="9">
    <source>
        <dbReference type="Proteomes" id="UP000824120"/>
    </source>
</evidence>
<keyword evidence="3" id="KW-0963">Cytoplasm</keyword>
<evidence type="ECO:0000256" key="6">
    <source>
        <dbReference type="SAM" id="MobiDB-lite"/>
    </source>
</evidence>
<evidence type="ECO:0000313" key="8">
    <source>
        <dbReference type="EMBL" id="KAG5630742.1"/>
    </source>
</evidence>
<comment type="caution">
    <text evidence="8">The sequence shown here is derived from an EMBL/GenBank/DDBJ whole genome shotgun (WGS) entry which is preliminary data.</text>
</comment>
<keyword evidence="4" id="KW-0256">Endoplasmic reticulum</keyword>
<dbReference type="InterPro" id="IPR026270">
    <property type="entry name" value="SRP72"/>
</dbReference>
<evidence type="ECO:0000256" key="4">
    <source>
        <dbReference type="ARBA" id="ARBA00022824"/>
    </source>
</evidence>
<proteinExistence type="predicted"/>
<name>A0A9J6B1Z4_SOLCO</name>
<sequence>MTEDNKLNTIMQEDAAFKLKHGRKEEAARLYEQLVKSHGSIEALVGLIQTAAHADIEKAEAYEKQLKPLLGLKAIDVDSLEKTSGAKQAEKGPIAANPGSPPDPERWLPKRERSSYRPKRKDKRATQIRDSQSAVAKEAASSSDMKSNQLANLKGASQNAVQSKASSKSRNANIRRIKARLIEDVPKLQRLAVKK</sequence>
<keyword evidence="9" id="KW-1185">Reference proteome</keyword>
<feature type="compositionally biased region" description="Basic and acidic residues" evidence="6">
    <location>
        <begin position="103"/>
        <end position="115"/>
    </location>
</feature>
<dbReference type="Proteomes" id="UP000824120">
    <property type="component" value="Chromosome 1"/>
</dbReference>
<evidence type="ECO:0000256" key="3">
    <source>
        <dbReference type="ARBA" id="ARBA00022490"/>
    </source>
</evidence>
<evidence type="ECO:0000259" key="7">
    <source>
        <dbReference type="Pfam" id="PF08492"/>
    </source>
</evidence>
<dbReference type="PANTHER" id="PTHR14094:SF9">
    <property type="entry name" value="SIGNAL RECOGNITION PARTICLE SUBUNIT SRP72"/>
    <property type="match status" value="1"/>
</dbReference>
<dbReference type="GO" id="GO:0043022">
    <property type="term" value="F:ribosome binding"/>
    <property type="evidence" value="ECO:0007669"/>
    <property type="project" value="TreeGrafter"/>
</dbReference>
<feature type="region of interest" description="Disordered" evidence="6">
    <location>
        <begin position="83"/>
        <end position="172"/>
    </location>
</feature>
<gene>
    <name evidence="8" type="ORF">H5410_002459</name>
</gene>
<dbReference type="OrthoDB" id="5421607at2759"/>
<dbReference type="GO" id="GO:0005786">
    <property type="term" value="C:signal recognition particle, endoplasmic reticulum targeting"/>
    <property type="evidence" value="ECO:0007669"/>
    <property type="project" value="TreeGrafter"/>
</dbReference>
<dbReference type="PANTHER" id="PTHR14094">
    <property type="entry name" value="SIGNAL RECOGNITION PARTICLE 72"/>
    <property type="match status" value="1"/>
</dbReference>